<evidence type="ECO:0000259" key="1">
    <source>
        <dbReference type="Pfam" id="PF00156"/>
    </source>
</evidence>
<reference evidence="2" key="1">
    <citation type="submission" date="2018-06" db="EMBL/GenBank/DDBJ databases">
        <authorList>
            <person name="Zhirakovskaya E."/>
        </authorList>
    </citation>
    <scope>NUCLEOTIDE SEQUENCE</scope>
</reference>
<proteinExistence type="predicted"/>
<dbReference type="SUPFAM" id="SSF53271">
    <property type="entry name" value="PRTase-like"/>
    <property type="match status" value="1"/>
</dbReference>
<keyword evidence="2" id="KW-0328">Glycosyltransferase</keyword>
<dbReference type="InterPro" id="IPR000836">
    <property type="entry name" value="PRTase_dom"/>
</dbReference>
<dbReference type="CDD" id="cd06223">
    <property type="entry name" value="PRTases_typeI"/>
    <property type="match status" value="1"/>
</dbReference>
<dbReference type="GO" id="GO:0006178">
    <property type="term" value="P:guanine salvage"/>
    <property type="evidence" value="ECO:0007669"/>
    <property type="project" value="TreeGrafter"/>
</dbReference>
<dbReference type="InterPro" id="IPR050408">
    <property type="entry name" value="HGPRT"/>
</dbReference>
<dbReference type="EC" id="2.4.2.8" evidence="2"/>
<name>A0A3B0WCA0_9ZZZZ</name>
<dbReference type="GO" id="GO:0032263">
    <property type="term" value="P:GMP salvage"/>
    <property type="evidence" value="ECO:0007669"/>
    <property type="project" value="TreeGrafter"/>
</dbReference>
<accession>A0A3B0WCA0</accession>
<protein>
    <submittedName>
        <fullName evidence="2">Hypoxanthine-guanine phosphoribosyltransferase</fullName>
        <ecNumber evidence="2">2.4.2.8</ecNumber>
    </submittedName>
</protein>
<dbReference type="GO" id="GO:0000287">
    <property type="term" value="F:magnesium ion binding"/>
    <property type="evidence" value="ECO:0007669"/>
    <property type="project" value="TreeGrafter"/>
</dbReference>
<sequence>MDQENIITWPDEAEELYSIPEVQDTIAQIAQDLTVLSESNPLVLPMMNGGLFFTGQLLPQLNFPLQCDYIHVTRYHETTSGSDLHWKKTPSQSLAGRTVLLLDDILDEGVTLESVTAYCEEQGAKKVVSAVLTRKERNGKPIASFKPDWWGLPLPDCYCFGCGLDYKGYWRNAPGLFALRDQ</sequence>
<gene>
    <name evidence="2" type="ORF">MNBD_GAMMA05-1874</name>
</gene>
<dbReference type="GO" id="GO:0046100">
    <property type="term" value="P:hypoxanthine metabolic process"/>
    <property type="evidence" value="ECO:0007669"/>
    <property type="project" value="TreeGrafter"/>
</dbReference>
<dbReference type="PANTHER" id="PTHR43340">
    <property type="entry name" value="HYPOXANTHINE-GUANINE PHOSPHORIBOSYLTRANSFERASE"/>
    <property type="match status" value="1"/>
</dbReference>
<dbReference type="AlphaFoldDB" id="A0A3B0WCA0"/>
<evidence type="ECO:0000313" key="2">
    <source>
        <dbReference type="EMBL" id="VAW52931.1"/>
    </source>
</evidence>
<dbReference type="PANTHER" id="PTHR43340:SF1">
    <property type="entry name" value="HYPOXANTHINE PHOSPHORIBOSYLTRANSFERASE"/>
    <property type="match status" value="1"/>
</dbReference>
<dbReference type="GO" id="GO:0005829">
    <property type="term" value="C:cytosol"/>
    <property type="evidence" value="ECO:0007669"/>
    <property type="project" value="TreeGrafter"/>
</dbReference>
<keyword evidence="2" id="KW-0808">Transferase</keyword>
<dbReference type="EMBL" id="UOFE01000031">
    <property type="protein sequence ID" value="VAW52931.1"/>
    <property type="molecule type" value="Genomic_DNA"/>
</dbReference>
<dbReference type="GO" id="GO:0004422">
    <property type="term" value="F:hypoxanthine phosphoribosyltransferase activity"/>
    <property type="evidence" value="ECO:0007669"/>
    <property type="project" value="TreeGrafter"/>
</dbReference>
<dbReference type="GO" id="GO:0032264">
    <property type="term" value="P:IMP salvage"/>
    <property type="evidence" value="ECO:0007669"/>
    <property type="project" value="TreeGrafter"/>
</dbReference>
<dbReference type="InterPro" id="IPR029057">
    <property type="entry name" value="PRTase-like"/>
</dbReference>
<feature type="domain" description="Phosphoribosyltransferase" evidence="1">
    <location>
        <begin position="13"/>
        <end position="142"/>
    </location>
</feature>
<dbReference type="Gene3D" id="3.40.50.2020">
    <property type="match status" value="1"/>
</dbReference>
<dbReference type="Pfam" id="PF00156">
    <property type="entry name" value="Pribosyltran"/>
    <property type="match status" value="1"/>
</dbReference>
<dbReference type="NCBIfam" id="NF006605">
    <property type="entry name" value="PRK09162.1"/>
    <property type="match status" value="1"/>
</dbReference>
<organism evidence="2">
    <name type="scientific">hydrothermal vent metagenome</name>
    <dbReference type="NCBI Taxonomy" id="652676"/>
    <lineage>
        <taxon>unclassified sequences</taxon>
        <taxon>metagenomes</taxon>
        <taxon>ecological metagenomes</taxon>
    </lineage>
</organism>